<feature type="domain" description="Insertion element IS150 protein InsJ-like helix-turn-helix" evidence="3">
    <location>
        <begin position="13"/>
        <end position="64"/>
    </location>
</feature>
<evidence type="ECO:0000259" key="3">
    <source>
        <dbReference type="Pfam" id="PF13518"/>
    </source>
</evidence>
<organism evidence="4 5">
    <name type="scientific">Nesterenkonia flava</name>
    <dbReference type="NCBI Taxonomy" id="469799"/>
    <lineage>
        <taxon>Bacteria</taxon>
        <taxon>Bacillati</taxon>
        <taxon>Actinomycetota</taxon>
        <taxon>Actinomycetes</taxon>
        <taxon>Micrococcales</taxon>
        <taxon>Micrococcaceae</taxon>
        <taxon>Nesterenkonia</taxon>
    </lineage>
</organism>
<dbReference type="Proteomes" id="UP001260872">
    <property type="component" value="Unassembled WGS sequence"/>
</dbReference>
<evidence type="ECO:0000313" key="5">
    <source>
        <dbReference type="Proteomes" id="UP001260872"/>
    </source>
</evidence>
<proteinExistence type="inferred from homology"/>
<dbReference type="EMBL" id="JAVKGT010000076">
    <property type="protein sequence ID" value="MDR5713132.1"/>
    <property type="molecule type" value="Genomic_DNA"/>
</dbReference>
<sequence>MRKAKNTSYSYEFKLDVAQRHIDGEEAAALAAEHQLSSPMLVKSWSRTLRRYGPAGLAPKPRGRPSGQPAKQKTEVERLQEENLRLQAENAYLKKLRALRDQSEQA</sequence>
<comment type="caution">
    <text evidence="4">The sequence shown here is derived from an EMBL/GenBank/DDBJ whole genome shotgun (WGS) entry which is preliminary data.</text>
</comment>
<protein>
    <submittedName>
        <fullName evidence="4">Helix-turn-helix domain-containing protein</fullName>
    </submittedName>
</protein>
<reference evidence="5" key="1">
    <citation type="submission" date="2023-07" db="EMBL/GenBank/DDBJ databases">
        <title>Description of three actinobacteria isolated from air of manufacturing shop in a pharmaceutical factory.</title>
        <authorList>
            <person name="Zhang D.-F."/>
        </authorList>
    </citation>
    <scope>NUCLEOTIDE SEQUENCE [LARGE SCALE GENOMIC DNA]</scope>
    <source>
        <strain evidence="5">CCTCC AB 207010</strain>
    </source>
</reference>
<feature type="region of interest" description="Disordered" evidence="2">
    <location>
        <begin position="52"/>
        <end position="77"/>
    </location>
</feature>
<dbReference type="RefSeq" id="WP_310538495.1">
    <property type="nucleotide sequence ID" value="NZ_BAAAOC010000047.1"/>
</dbReference>
<dbReference type="SUPFAM" id="SSF46689">
    <property type="entry name" value="Homeodomain-like"/>
    <property type="match status" value="1"/>
</dbReference>
<dbReference type="PANTHER" id="PTHR33795:SF1">
    <property type="entry name" value="INSERTION ELEMENT IS150 PROTEIN INSJ"/>
    <property type="match status" value="1"/>
</dbReference>
<dbReference type="PANTHER" id="PTHR33795">
    <property type="entry name" value="INSERTION ELEMENT IS150 PROTEIN INSJ"/>
    <property type="match status" value="1"/>
</dbReference>
<dbReference type="InterPro" id="IPR055247">
    <property type="entry name" value="InsJ-like_HTH"/>
</dbReference>
<name>A0ABU1FXR5_9MICC</name>
<comment type="similarity">
    <text evidence="1">Belongs to the IS150/IS1296 orfA family.</text>
</comment>
<dbReference type="InterPro" id="IPR052057">
    <property type="entry name" value="IS150/IS1296_orfA-like"/>
</dbReference>
<evidence type="ECO:0000313" key="4">
    <source>
        <dbReference type="EMBL" id="MDR5713132.1"/>
    </source>
</evidence>
<accession>A0ABU1FXR5</accession>
<evidence type="ECO:0000256" key="1">
    <source>
        <dbReference type="ARBA" id="ARBA00038232"/>
    </source>
</evidence>
<evidence type="ECO:0000256" key="2">
    <source>
        <dbReference type="SAM" id="MobiDB-lite"/>
    </source>
</evidence>
<keyword evidence="5" id="KW-1185">Reference proteome</keyword>
<dbReference type="Pfam" id="PF13518">
    <property type="entry name" value="HTH_28"/>
    <property type="match status" value="1"/>
</dbReference>
<dbReference type="InterPro" id="IPR009057">
    <property type="entry name" value="Homeodomain-like_sf"/>
</dbReference>
<gene>
    <name evidence="4" type="ORF">RH857_13500</name>
</gene>